<feature type="chain" id="PRO_5046349166" evidence="5">
    <location>
        <begin position="21"/>
        <end position="1047"/>
    </location>
</feature>
<dbReference type="SUPFAM" id="SSF46626">
    <property type="entry name" value="Cytochrome c"/>
    <property type="match status" value="1"/>
</dbReference>
<feature type="domain" description="Cytochrome c" evidence="6">
    <location>
        <begin position="292"/>
        <end position="406"/>
    </location>
</feature>
<reference evidence="7 8" key="1">
    <citation type="journal article" date="2022" name="Syst. Appl. Microbiol.">
        <title>Rhodopirellula aestuarii sp. nov., a novel member of the genus Rhodopirellula isolated from brackish sediments collected in the Tagus River estuary, Portugal.</title>
        <authorList>
            <person name="Vitorino I.R."/>
            <person name="Klimek D."/>
            <person name="Calusinska M."/>
            <person name="Lobo-da-Cunha A."/>
            <person name="Vasconcelos V."/>
            <person name="Lage O.M."/>
        </authorList>
    </citation>
    <scope>NUCLEOTIDE SEQUENCE [LARGE SCALE GENOMIC DNA]</scope>
    <source>
        <strain evidence="7 8">ICT_H3.1</strain>
    </source>
</reference>
<keyword evidence="8" id="KW-1185">Reference proteome</keyword>
<evidence type="ECO:0000256" key="4">
    <source>
        <dbReference type="PROSITE-ProRule" id="PRU00433"/>
    </source>
</evidence>
<dbReference type="Pfam" id="PF07635">
    <property type="entry name" value="PSCyt1"/>
    <property type="match status" value="1"/>
</dbReference>
<evidence type="ECO:0000256" key="2">
    <source>
        <dbReference type="ARBA" id="ARBA00022723"/>
    </source>
</evidence>
<accession>A0ABT0U4C3</accession>
<evidence type="ECO:0000256" key="5">
    <source>
        <dbReference type="SAM" id="SignalP"/>
    </source>
</evidence>
<dbReference type="Pfam" id="PF07587">
    <property type="entry name" value="PSD1"/>
    <property type="match status" value="1"/>
</dbReference>
<dbReference type="EMBL" id="JAMQBK010000038">
    <property type="protein sequence ID" value="MCM2371782.1"/>
    <property type="molecule type" value="Genomic_DNA"/>
</dbReference>
<organism evidence="7 8">
    <name type="scientific">Aporhodopirellula aestuarii</name>
    <dbReference type="NCBI Taxonomy" id="2950107"/>
    <lineage>
        <taxon>Bacteria</taxon>
        <taxon>Pseudomonadati</taxon>
        <taxon>Planctomycetota</taxon>
        <taxon>Planctomycetia</taxon>
        <taxon>Pirellulales</taxon>
        <taxon>Pirellulaceae</taxon>
        <taxon>Aporhodopirellula</taxon>
    </lineage>
</organism>
<evidence type="ECO:0000256" key="3">
    <source>
        <dbReference type="ARBA" id="ARBA00023004"/>
    </source>
</evidence>
<dbReference type="InterPro" id="IPR022655">
    <property type="entry name" value="DUF1553"/>
</dbReference>
<comment type="caution">
    <text evidence="7">The sequence shown here is derived from an EMBL/GenBank/DDBJ whole genome shotgun (WGS) entry which is preliminary data.</text>
</comment>
<evidence type="ECO:0000259" key="6">
    <source>
        <dbReference type="PROSITE" id="PS51007"/>
    </source>
</evidence>
<gene>
    <name evidence="7" type="ORF">NB063_14315</name>
</gene>
<dbReference type="InterPro" id="IPR009056">
    <property type="entry name" value="Cyt_c-like_dom"/>
</dbReference>
<evidence type="ECO:0000313" key="8">
    <source>
        <dbReference type="Proteomes" id="UP001202961"/>
    </source>
</evidence>
<dbReference type="PANTHER" id="PTHR35889">
    <property type="entry name" value="CYCLOINULO-OLIGOSACCHARIDE FRUCTANOTRANSFERASE-RELATED"/>
    <property type="match status" value="1"/>
</dbReference>
<keyword evidence="2 4" id="KW-0479">Metal-binding</keyword>
<dbReference type="InterPro" id="IPR036909">
    <property type="entry name" value="Cyt_c-like_dom_sf"/>
</dbReference>
<dbReference type="RefSeq" id="WP_250929415.1">
    <property type="nucleotide sequence ID" value="NZ_JAMQBK010000038.1"/>
</dbReference>
<dbReference type="InterPro" id="IPR011429">
    <property type="entry name" value="Cyt_c_Planctomycete-type"/>
</dbReference>
<keyword evidence="1 4" id="KW-0349">Heme</keyword>
<proteinExistence type="predicted"/>
<name>A0ABT0U4C3_9BACT</name>
<dbReference type="PROSITE" id="PS51007">
    <property type="entry name" value="CYTC"/>
    <property type="match status" value="1"/>
</dbReference>
<evidence type="ECO:0000313" key="7">
    <source>
        <dbReference type="EMBL" id="MCM2371782.1"/>
    </source>
</evidence>
<feature type="signal peptide" evidence="5">
    <location>
        <begin position="1"/>
        <end position="20"/>
    </location>
</feature>
<keyword evidence="5" id="KW-0732">Signal</keyword>
<dbReference type="InterPro" id="IPR011444">
    <property type="entry name" value="DUF1549"/>
</dbReference>
<keyword evidence="3 4" id="KW-0408">Iron</keyword>
<protein>
    <submittedName>
        <fullName evidence="7">PSD1 and planctomycete cytochrome C domain-containing protein</fullName>
    </submittedName>
</protein>
<dbReference type="Proteomes" id="UP001202961">
    <property type="component" value="Unassembled WGS sequence"/>
</dbReference>
<evidence type="ECO:0000256" key="1">
    <source>
        <dbReference type="ARBA" id="ARBA00022617"/>
    </source>
</evidence>
<dbReference type="PANTHER" id="PTHR35889:SF3">
    <property type="entry name" value="F-BOX DOMAIN-CONTAINING PROTEIN"/>
    <property type="match status" value="1"/>
</dbReference>
<sequence>MNRFLLVVAFAIAPSLSQNASAERVEFNRDIRPILSDNCFYCHGFDEAHREAGLRLDTFEGATESDAIVPCDPDESELMRRILSDDPDEVMPPPDSERSLSTQQRELVSRWIEQGAEYQEHWAWTPLQRPQVPGATPSSPSDAVDAFLEQGWAKNGLAPASDASPRELLRRLSFDLRGLPPTADEVSRFEADASVEHLLRFRETWMSELSFAEHQAVRWLDLVRWADTSGFVSDEPIASGAYRSWVINAIRDNMPFDEFSISQLAGDLLPNPTDGDLIASGYNRIVNTNCEAGAIEAEQLYKLKGEHVRAFGTVWMGLTTGCAECHDHKFDPILAKDYYRLAAFFDDLVEAGVYTPGDRREPLHYVYEISPRSEEDRRLASKIETLQKRISQKSVDDLSTWEDDVLGRLNDETSRRDFVWIPSELPAMRVLEGSFEFATIDERCLRETTTDNGAFRRHHAAELMTGYINHGSFKTDAEKDGWYVDVWLDKANRPEMLGIQLSHGDYGRLGWKTANYETYYWGDDTSGVLQSPQSWSDPARVKRIGDLPTENGWVRLRVPFSERIPAVSGQDFEAVGMAWLQTGGRVLWGDSGLELRSDKATELELGETAIRKWWERPMNRQVYERRLKYVAAALKSKPVSRDDLQNEMIQDVYRESTQPKRMENLRRLESRLWQLRSRAMPVLVSQQGETKKMTRLLNRGDYQDETGPLVSSATPEFLGIPITTEEPSRLDLAKWLFDERNPLTARVYVNRLWHQFFGRGISKTLDDSGTQGEWPSNVALLDWLACEFRDSGWDRNHMIRLLTSTRAYRLSSKPTEQQTKIDPENRMQARQSRFRLPAESIRDAALKTAGLLEMHPNVPTHSFYPYQPGQYWTTSDKVMFGSRHLDWTTSREQSQYSRSLYTFWKRQNIHPTMLAFDAPTRQECTAQRNITNTPGQALALLNDPIFVEAARVFASQVVESGESSDDAKLDHAFEAALQRSANDEEKRVLRQLLDRQRQHYRRHLDDAASLISIGQAPLVEDMEPAELAAWTTVTRVILNLHEFLNRS</sequence>
<dbReference type="Pfam" id="PF07583">
    <property type="entry name" value="PSCyt2"/>
    <property type="match status" value="1"/>
</dbReference>